<evidence type="ECO:0000313" key="2">
    <source>
        <dbReference type="Proteomes" id="UP000887226"/>
    </source>
</evidence>
<dbReference type="AlphaFoldDB" id="A0A9P7ZAD6"/>
<reference evidence="1" key="1">
    <citation type="journal article" date="2021" name="IMA Fungus">
        <title>Genomic characterization of three marine fungi, including Emericellopsis atlantica sp. nov. with signatures of a generalist lifestyle and marine biomass degradation.</title>
        <authorList>
            <person name="Hagestad O.C."/>
            <person name="Hou L."/>
            <person name="Andersen J.H."/>
            <person name="Hansen E.H."/>
            <person name="Altermark B."/>
            <person name="Li C."/>
            <person name="Kuhnert E."/>
            <person name="Cox R.J."/>
            <person name="Crous P.W."/>
            <person name="Spatafora J.W."/>
            <person name="Lail K."/>
            <person name="Amirebrahimi M."/>
            <person name="Lipzen A."/>
            <person name="Pangilinan J."/>
            <person name="Andreopoulos W."/>
            <person name="Hayes R.D."/>
            <person name="Ng V."/>
            <person name="Grigoriev I.V."/>
            <person name="Jackson S.A."/>
            <person name="Sutton T.D.S."/>
            <person name="Dobson A.D.W."/>
            <person name="Rama T."/>
        </authorList>
    </citation>
    <scope>NUCLEOTIDE SEQUENCE</scope>
    <source>
        <strain evidence="1">TRa3180A</strain>
    </source>
</reference>
<protein>
    <submittedName>
        <fullName evidence="1">Uncharacterized protein</fullName>
    </submittedName>
</protein>
<dbReference type="EMBL" id="MU253757">
    <property type="protein sequence ID" value="KAG9248057.1"/>
    <property type="molecule type" value="Genomic_DNA"/>
</dbReference>
<proteinExistence type="predicted"/>
<organism evidence="1 2">
    <name type="scientific">Calycina marina</name>
    <dbReference type="NCBI Taxonomy" id="1763456"/>
    <lineage>
        <taxon>Eukaryota</taxon>
        <taxon>Fungi</taxon>
        <taxon>Dikarya</taxon>
        <taxon>Ascomycota</taxon>
        <taxon>Pezizomycotina</taxon>
        <taxon>Leotiomycetes</taxon>
        <taxon>Helotiales</taxon>
        <taxon>Pezizellaceae</taxon>
        <taxon>Calycina</taxon>
    </lineage>
</organism>
<comment type="caution">
    <text evidence="1">The sequence shown here is derived from an EMBL/GenBank/DDBJ whole genome shotgun (WGS) entry which is preliminary data.</text>
</comment>
<keyword evidence="2" id="KW-1185">Reference proteome</keyword>
<sequence>MWPMRGPFVLDPMIDVSRISGLYFADGIGNRFLNVLEMHIKLPTAGNMGLMQRLEIRFGTSALEMLRVAVTYNEWSGRWLGVLARNIESPTSPPTEPVDSMEDVEGGLIDLFEFNGLEELKPIVLEASKREQVEEDVYLFFEDNELVFPTLYVFQHVLISQEPTSSMPVTKWVAKHGWELEKVFEPEDGLKFLYKEYPEEREERRGREEQYSLETIVIRS</sequence>
<accession>A0A9P7ZAD6</accession>
<dbReference type="Proteomes" id="UP000887226">
    <property type="component" value="Unassembled WGS sequence"/>
</dbReference>
<name>A0A9P7ZAD6_9HELO</name>
<gene>
    <name evidence="1" type="ORF">BJ878DRAFT_572703</name>
</gene>
<evidence type="ECO:0000313" key="1">
    <source>
        <dbReference type="EMBL" id="KAG9248057.1"/>
    </source>
</evidence>